<sequence length="445" mass="48220">MGATLQRLVDRALAATSAGRCVWVALSGGLDSSLLLTLTAEACRRHPRSLRALHVHHGLQPAADGFERHCQWLCSGLGVPLRVERVAVDSADGQGREGAARAARYAAFAECVAPGETLWLAQHRDDQAETFLLAALRGSGTRGLAGMTAGRAWRGRRLERPLLGVERATLEAEARRQGLVWVEDPSNDDETLDRNFLRHTVLPLLATRWVHAGESLSRSAALAGEADALLDELAGLDLERLGGDAACLPVAGLETLSGSRRRLLVRYCCGRLGLAMPPARRLDTLLDQLEAREDAKVRVTWSDAEARVWRGRLYLLAPPEALPPDWQAEWNGHAPLMTPLGEVRVSLGRADGAPARLRVVPRQGGEWLRLPGRGRRDLKRLLQEAGVPPWGRGGLVVAREGETPVAVLDPRDGACWLLAEGWVSRDESSGGDPRPADRPSPAPGR</sequence>
<protein>
    <recommendedName>
        <fullName evidence="8">tRNA(Ile)-lysidine synthase</fullName>
        <ecNumber evidence="8">6.3.4.19</ecNumber>
    </recommendedName>
    <alternativeName>
        <fullName evidence="8">tRNA(Ile)-2-lysyl-cytidine synthase</fullName>
    </alternativeName>
    <alternativeName>
        <fullName evidence="8">tRNA(Ile)-lysidine synthetase</fullName>
    </alternativeName>
</protein>
<comment type="catalytic activity">
    <reaction evidence="7 8">
        <text>cytidine(34) in tRNA(Ile2) + L-lysine + ATP = lysidine(34) in tRNA(Ile2) + AMP + diphosphate + H(+)</text>
        <dbReference type="Rhea" id="RHEA:43744"/>
        <dbReference type="Rhea" id="RHEA-COMP:10625"/>
        <dbReference type="Rhea" id="RHEA-COMP:10670"/>
        <dbReference type="ChEBI" id="CHEBI:15378"/>
        <dbReference type="ChEBI" id="CHEBI:30616"/>
        <dbReference type="ChEBI" id="CHEBI:32551"/>
        <dbReference type="ChEBI" id="CHEBI:33019"/>
        <dbReference type="ChEBI" id="CHEBI:82748"/>
        <dbReference type="ChEBI" id="CHEBI:83665"/>
        <dbReference type="ChEBI" id="CHEBI:456215"/>
        <dbReference type="EC" id="6.3.4.19"/>
    </reaction>
</comment>
<dbReference type="AlphaFoldDB" id="A0A4R6HDI7"/>
<comment type="domain">
    <text evidence="8">The N-terminal region contains the highly conserved SGGXDS motif, predicted to be a P-loop motif involved in ATP binding.</text>
</comment>
<evidence type="ECO:0000256" key="4">
    <source>
        <dbReference type="ARBA" id="ARBA00022694"/>
    </source>
</evidence>
<dbReference type="InterPro" id="IPR012795">
    <property type="entry name" value="tRNA_Ile_lys_synt_N"/>
</dbReference>
<comment type="function">
    <text evidence="8">Ligates lysine onto the cytidine present at position 34 of the AUA codon-specific tRNA(Ile) that contains the anticodon CAU, in an ATP-dependent manner. Cytidine is converted to lysidine, thus changing the amino acid specificity of the tRNA from methionine to isoleucine.</text>
</comment>
<dbReference type="NCBIfam" id="TIGR02432">
    <property type="entry name" value="lysidine_TilS_N"/>
    <property type="match status" value="1"/>
</dbReference>
<name>A0A4R6HDI7_9GAMM</name>
<dbReference type="EC" id="6.3.4.19" evidence="8"/>
<feature type="region of interest" description="Disordered" evidence="9">
    <location>
        <begin position="424"/>
        <end position="445"/>
    </location>
</feature>
<keyword evidence="4 8" id="KW-0819">tRNA processing</keyword>
<gene>
    <name evidence="8" type="primary">tilS</name>
    <name evidence="11" type="ORF">DFO68_11228</name>
</gene>
<dbReference type="NCBIfam" id="TIGR02433">
    <property type="entry name" value="lysidine_TilS_C"/>
    <property type="match status" value="1"/>
</dbReference>
<dbReference type="PANTHER" id="PTHR43033:SF1">
    <property type="entry name" value="TRNA(ILE)-LYSIDINE SYNTHASE-RELATED"/>
    <property type="match status" value="1"/>
</dbReference>
<evidence type="ECO:0000256" key="2">
    <source>
        <dbReference type="ARBA" id="ARBA00022490"/>
    </source>
</evidence>
<feature type="binding site" evidence="8">
    <location>
        <begin position="27"/>
        <end position="32"/>
    </location>
    <ligand>
        <name>ATP</name>
        <dbReference type="ChEBI" id="CHEBI:30616"/>
    </ligand>
</feature>
<dbReference type="SMART" id="SM00977">
    <property type="entry name" value="TilS_C"/>
    <property type="match status" value="1"/>
</dbReference>
<reference evidence="11 12" key="1">
    <citation type="submission" date="2019-03" db="EMBL/GenBank/DDBJ databases">
        <title>Freshwater and sediment microbial communities from various areas in North America, analyzing microbe dynamics in response to fracking.</title>
        <authorList>
            <person name="Lamendella R."/>
        </authorList>
    </citation>
    <scope>NUCLEOTIDE SEQUENCE [LARGE SCALE GENOMIC DNA]</scope>
    <source>
        <strain evidence="11 12">1_TX</strain>
    </source>
</reference>
<organism evidence="11 12">
    <name type="scientific">Halomonas ventosae</name>
    <dbReference type="NCBI Taxonomy" id="229007"/>
    <lineage>
        <taxon>Bacteria</taxon>
        <taxon>Pseudomonadati</taxon>
        <taxon>Pseudomonadota</taxon>
        <taxon>Gammaproteobacteria</taxon>
        <taxon>Oceanospirillales</taxon>
        <taxon>Halomonadaceae</taxon>
        <taxon>Halomonas</taxon>
    </lineage>
</organism>
<dbReference type="HAMAP" id="MF_01161">
    <property type="entry name" value="tRNA_Ile_lys_synt"/>
    <property type="match status" value="1"/>
</dbReference>
<evidence type="ECO:0000256" key="7">
    <source>
        <dbReference type="ARBA" id="ARBA00048539"/>
    </source>
</evidence>
<evidence type="ECO:0000259" key="10">
    <source>
        <dbReference type="SMART" id="SM00977"/>
    </source>
</evidence>
<evidence type="ECO:0000256" key="6">
    <source>
        <dbReference type="ARBA" id="ARBA00022840"/>
    </source>
</evidence>
<accession>A0A4R6HDI7</accession>
<evidence type="ECO:0000313" key="12">
    <source>
        <dbReference type="Proteomes" id="UP000295150"/>
    </source>
</evidence>
<dbReference type="GO" id="GO:0006400">
    <property type="term" value="P:tRNA modification"/>
    <property type="evidence" value="ECO:0007669"/>
    <property type="project" value="UniProtKB-UniRule"/>
</dbReference>
<evidence type="ECO:0000313" key="11">
    <source>
        <dbReference type="EMBL" id="TDO06108.1"/>
    </source>
</evidence>
<dbReference type="GO" id="GO:0005737">
    <property type="term" value="C:cytoplasm"/>
    <property type="evidence" value="ECO:0007669"/>
    <property type="project" value="UniProtKB-SubCell"/>
</dbReference>
<dbReference type="SUPFAM" id="SSF52402">
    <property type="entry name" value="Adenine nucleotide alpha hydrolases-like"/>
    <property type="match status" value="1"/>
</dbReference>
<dbReference type="GO" id="GO:0005524">
    <property type="term" value="F:ATP binding"/>
    <property type="evidence" value="ECO:0007669"/>
    <property type="project" value="UniProtKB-UniRule"/>
</dbReference>
<evidence type="ECO:0000256" key="9">
    <source>
        <dbReference type="SAM" id="MobiDB-lite"/>
    </source>
</evidence>
<keyword evidence="12" id="KW-1185">Reference proteome</keyword>
<evidence type="ECO:0000256" key="3">
    <source>
        <dbReference type="ARBA" id="ARBA00022598"/>
    </source>
</evidence>
<evidence type="ECO:0000256" key="8">
    <source>
        <dbReference type="HAMAP-Rule" id="MF_01161"/>
    </source>
</evidence>
<dbReference type="InterPro" id="IPR012094">
    <property type="entry name" value="tRNA_Ile_lys_synt"/>
</dbReference>
<dbReference type="Pfam" id="PF01171">
    <property type="entry name" value="ATP_bind_3"/>
    <property type="match status" value="1"/>
</dbReference>
<dbReference type="GO" id="GO:0032267">
    <property type="term" value="F:tRNA(Ile)-lysidine synthase activity"/>
    <property type="evidence" value="ECO:0007669"/>
    <property type="project" value="UniProtKB-EC"/>
</dbReference>
<keyword evidence="2 8" id="KW-0963">Cytoplasm</keyword>
<dbReference type="EMBL" id="SNWH01000012">
    <property type="protein sequence ID" value="TDO06108.1"/>
    <property type="molecule type" value="Genomic_DNA"/>
</dbReference>
<dbReference type="SUPFAM" id="SSF56037">
    <property type="entry name" value="PheT/TilS domain"/>
    <property type="match status" value="1"/>
</dbReference>
<proteinExistence type="inferred from homology"/>
<evidence type="ECO:0000256" key="5">
    <source>
        <dbReference type="ARBA" id="ARBA00022741"/>
    </source>
</evidence>
<dbReference type="SUPFAM" id="SSF82829">
    <property type="entry name" value="MesJ substrate recognition domain-like"/>
    <property type="match status" value="1"/>
</dbReference>
<feature type="domain" description="Lysidine-tRNA(Ile) synthetase C-terminal" evidence="10">
    <location>
        <begin position="357"/>
        <end position="419"/>
    </location>
</feature>
<comment type="subcellular location">
    <subcellularLocation>
        <location evidence="1 8">Cytoplasm</location>
    </subcellularLocation>
</comment>
<comment type="similarity">
    <text evidence="8">Belongs to the tRNA(Ile)-lysidine synthase family.</text>
</comment>
<evidence type="ECO:0000256" key="1">
    <source>
        <dbReference type="ARBA" id="ARBA00004496"/>
    </source>
</evidence>
<dbReference type="InterPro" id="IPR011063">
    <property type="entry name" value="TilS/TtcA_N"/>
</dbReference>
<dbReference type="Pfam" id="PF09179">
    <property type="entry name" value="TilS"/>
    <property type="match status" value="1"/>
</dbReference>
<dbReference type="Proteomes" id="UP000295150">
    <property type="component" value="Unassembled WGS sequence"/>
</dbReference>
<dbReference type="Pfam" id="PF11734">
    <property type="entry name" value="TilS_C"/>
    <property type="match status" value="1"/>
</dbReference>
<dbReference type="PANTHER" id="PTHR43033">
    <property type="entry name" value="TRNA(ILE)-LYSIDINE SYNTHASE-RELATED"/>
    <property type="match status" value="1"/>
</dbReference>
<dbReference type="InterPro" id="IPR014729">
    <property type="entry name" value="Rossmann-like_a/b/a_fold"/>
</dbReference>
<keyword evidence="3 8" id="KW-0436">Ligase</keyword>
<comment type="caution">
    <text evidence="11">The sequence shown here is derived from an EMBL/GenBank/DDBJ whole genome shotgun (WGS) entry which is preliminary data.</text>
</comment>
<dbReference type="InterPro" id="IPR012796">
    <property type="entry name" value="Lysidine-tRNA-synth_C"/>
</dbReference>
<keyword evidence="5 8" id="KW-0547">Nucleotide-binding</keyword>
<dbReference type="Gene3D" id="1.20.59.20">
    <property type="match status" value="1"/>
</dbReference>
<keyword evidence="6 8" id="KW-0067">ATP-binding</keyword>
<dbReference type="InterPro" id="IPR015262">
    <property type="entry name" value="tRNA_Ile_lys_synt_subst-bd"/>
</dbReference>
<dbReference type="CDD" id="cd01992">
    <property type="entry name" value="TilS_N"/>
    <property type="match status" value="1"/>
</dbReference>
<dbReference type="Gene3D" id="3.40.50.620">
    <property type="entry name" value="HUPs"/>
    <property type="match status" value="1"/>
</dbReference>